<dbReference type="Proteomes" id="UP000543030">
    <property type="component" value="Unassembled WGS sequence"/>
</dbReference>
<evidence type="ECO:0000256" key="2">
    <source>
        <dbReference type="ARBA" id="ARBA00009810"/>
    </source>
</evidence>
<evidence type="ECO:0000256" key="6">
    <source>
        <dbReference type="ARBA" id="ARBA00022692"/>
    </source>
</evidence>
<dbReference type="EMBL" id="JACHHN010000013">
    <property type="protein sequence ID" value="MBB5193678.1"/>
    <property type="molecule type" value="Genomic_DNA"/>
</dbReference>
<dbReference type="Gene3D" id="2.170.130.10">
    <property type="entry name" value="TonB-dependent receptor, plug domain"/>
    <property type="match status" value="1"/>
</dbReference>
<keyword evidence="9" id="KW-0406">Ion transport</keyword>
<reference evidence="19 20" key="1">
    <citation type="submission" date="2020-08" db="EMBL/GenBank/DDBJ databases">
        <title>Genomic Encyclopedia of Type Strains, Phase IV (KMG-IV): sequencing the most valuable type-strain genomes for metagenomic binning, comparative biology and taxonomic classification.</title>
        <authorList>
            <person name="Goeker M."/>
        </authorList>
    </citation>
    <scope>NUCLEOTIDE SEQUENCE [LARGE SCALE GENOMIC DNA]</scope>
    <source>
        <strain evidence="19 20">DSM 18233</strain>
    </source>
</reference>
<evidence type="ECO:0000313" key="20">
    <source>
        <dbReference type="Proteomes" id="UP000543030"/>
    </source>
</evidence>
<organism evidence="19 20">
    <name type="scientific">Silvimonas terrae</name>
    <dbReference type="NCBI Taxonomy" id="300266"/>
    <lineage>
        <taxon>Bacteria</taxon>
        <taxon>Pseudomonadati</taxon>
        <taxon>Pseudomonadota</taxon>
        <taxon>Betaproteobacteria</taxon>
        <taxon>Neisseriales</taxon>
        <taxon>Chitinibacteraceae</taxon>
        <taxon>Silvimonas</taxon>
    </lineage>
</organism>
<protein>
    <submittedName>
        <fullName evidence="19">Iron complex outermembrane receptor protein</fullName>
    </submittedName>
</protein>
<dbReference type="AlphaFoldDB" id="A0A840RMC8"/>
<dbReference type="GO" id="GO:0015344">
    <property type="term" value="F:siderophore uptake transmembrane transporter activity"/>
    <property type="evidence" value="ECO:0007669"/>
    <property type="project" value="TreeGrafter"/>
</dbReference>
<gene>
    <name evidence="19" type="ORF">HNQ50_004438</name>
</gene>
<evidence type="ECO:0000256" key="13">
    <source>
        <dbReference type="ARBA" id="ARBA00023237"/>
    </source>
</evidence>
<dbReference type="InterPro" id="IPR036942">
    <property type="entry name" value="Beta-barrel_TonB_sf"/>
</dbReference>
<comment type="subcellular location">
    <subcellularLocation>
        <location evidence="1 14">Cell outer membrane</location>
        <topology evidence="1 14">Multi-pass membrane protein</topology>
    </subcellularLocation>
</comment>
<keyword evidence="10 15" id="KW-0798">TonB box</keyword>
<dbReference type="Gene3D" id="2.40.170.20">
    <property type="entry name" value="TonB-dependent receptor, beta-barrel domain"/>
    <property type="match status" value="1"/>
</dbReference>
<keyword evidence="6 14" id="KW-0812">Transmembrane</keyword>
<keyword evidence="11 14" id="KW-0472">Membrane</keyword>
<evidence type="ECO:0000256" key="14">
    <source>
        <dbReference type="PROSITE-ProRule" id="PRU01360"/>
    </source>
</evidence>
<evidence type="ECO:0000259" key="18">
    <source>
        <dbReference type="Pfam" id="PF07715"/>
    </source>
</evidence>
<dbReference type="PANTHER" id="PTHR32552:SF68">
    <property type="entry name" value="FERRICHROME OUTER MEMBRANE TRANSPORTER_PHAGE RECEPTOR"/>
    <property type="match status" value="1"/>
</dbReference>
<dbReference type="PANTHER" id="PTHR32552">
    <property type="entry name" value="FERRICHROME IRON RECEPTOR-RELATED"/>
    <property type="match status" value="1"/>
</dbReference>
<evidence type="ECO:0000256" key="7">
    <source>
        <dbReference type="ARBA" id="ARBA00022729"/>
    </source>
</evidence>
<comment type="caution">
    <text evidence="19">The sequence shown here is derived from an EMBL/GenBank/DDBJ whole genome shotgun (WGS) entry which is preliminary data.</text>
</comment>
<evidence type="ECO:0000256" key="8">
    <source>
        <dbReference type="ARBA" id="ARBA00023004"/>
    </source>
</evidence>
<evidence type="ECO:0000256" key="5">
    <source>
        <dbReference type="ARBA" id="ARBA00022496"/>
    </source>
</evidence>
<evidence type="ECO:0000256" key="3">
    <source>
        <dbReference type="ARBA" id="ARBA00022448"/>
    </source>
</evidence>
<feature type="domain" description="TonB-dependent receptor-like beta-barrel" evidence="17">
    <location>
        <begin position="265"/>
        <end position="713"/>
    </location>
</feature>
<dbReference type="InterPro" id="IPR012910">
    <property type="entry name" value="Plug_dom"/>
</dbReference>
<evidence type="ECO:0000256" key="11">
    <source>
        <dbReference type="ARBA" id="ARBA00023136"/>
    </source>
</evidence>
<dbReference type="GO" id="GO:0009279">
    <property type="term" value="C:cell outer membrane"/>
    <property type="evidence" value="ECO:0007669"/>
    <property type="project" value="UniProtKB-SubCell"/>
</dbReference>
<feature type="chain" id="PRO_5032432101" evidence="16">
    <location>
        <begin position="24"/>
        <end position="757"/>
    </location>
</feature>
<proteinExistence type="inferred from homology"/>
<evidence type="ECO:0000256" key="10">
    <source>
        <dbReference type="ARBA" id="ARBA00023077"/>
    </source>
</evidence>
<evidence type="ECO:0000256" key="15">
    <source>
        <dbReference type="RuleBase" id="RU003357"/>
    </source>
</evidence>
<keyword evidence="12 19" id="KW-0675">Receptor</keyword>
<dbReference type="PROSITE" id="PS52016">
    <property type="entry name" value="TONB_DEPENDENT_REC_3"/>
    <property type="match status" value="1"/>
</dbReference>
<feature type="domain" description="TonB-dependent receptor plug" evidence="18">
    <location>
        <begin position="67"/>
        <end position="176"/>
    </location>
</feature>
<keyword evidence="5" id="KW-0410">Iron transport</keyword>
<evidence type="ECO:0000256" key="4">
    <source>
        <dbReference type="ARBA" id="ARBA00022452"/>
    </source>
</evidence>
<keyword evidence="7 16" id="KW-0732">Signal</keyword>
<name>A0A840RMC8_9NEIS</name>
<keyword evidence="13 14" id="KW-0998">Cell outer membrane</keyword>
<sequence length="757" mass="82263">MNNTTRHTMTLIAFSVMAACAHAADPAPVTDIGTVSANGNDDTTNAPARKKAVTPAAAAALTQAPLDAQSPQTQIGSNYIHDQLTPVADYGSMIRIAPSYSSSSPNGTGLSEAKNQTLRGFPDGQFNVTYDGLPFGDTNDFTHHTTSYFPSATIGSISIDRSPGDATQLGYATFGGSVNMFSPKLSPTSLFSFGQTLGSHYTSQTDIGYTTGAVQSLGDNNLMINAHYLGSDGALTNGDVRDANIYLKDQLPLGENTLLTFVYTFNRINFNNPDGTTLNDANKYGYNYGLSKDPTRADYIGYNYQDKDTDFAYVGLDHDFGNGWTANNKLYTYYYNNVSHELNGDTTSSPLSAVKTAKPYTTGQSGTDIAGAIKINQYRTWGDALTTEHADATGTFTGGLWLEHTWNNRNRNAVDFTTGTPYNQNATYGPTFYDMKDMVDTRQLFAQYDWKALSNLTVSPGLRYQNFERTLNARINQNNLPGTNGEIDKTWDSVLPSLSANYRFTPLWSGYVEVSKGTLAPNLNTLYSGNPLSNNSVDPQSSIAYQIGTVLKAERYTFNIDAYLIDFSNYLSKTGSGQNATYFNSGGVRYTGVEAEGNVLLGYGFGVYGNGSVNHATFTEDGVGSQAWKSGQTISFVPQYTAALSLNYDQSVYHAALATKFIGAMYQGSNGEADGSLYRVPAYHVTDLTLARDLTDLGTRFKNLRLTFGVSNLFNTNAITDNMGPAASDTSHGTDPNQFLYYFVPERSYFVSLRGDI</sequence>
<evidence type="ECO:0000256" key="9">
    <source>
        <dbReference type="ARBA" id="ARBA00023065"/>
    </source>
</evidence>
<keyword evidence="4 14" id="KW-1134">Transmembrane beta strand</keyword>
<comment type="similarity">
    <text evidence="2 14 15">Belongs to the TonB-dependent receptor family.</text>
</comment>
<dbReference type="InterPro" id="IPR039426">
    <property type="entry name" value="TonB-dep_rcpt-like"/>
</dbReference>
<dbReference type="Pfam" id="PF00593">
    <property type="entry name" value="TonB_dep_Rec_b-barrel"/>
    <property type="match status" value="1"/>
</dbReference>
<dbReference type="InterPro" id="IPR000531">
    <property type="entry name" value="Beta-barrel_TonB"/>
</dbReference>
<evidence type="ECO:0000256" key="1">
    <source>
        <dbReference type="ARBA" id="ARBA00004571"/>
    </source>
</evidence>
<dbReference type="RefSeq" id="WP_184103602.1">
    <property type="nucleotide sequence ID" value="NZ_JACHHN010000013.1"/>
</dbReference>
<dbReference type="PROSITE" id="PS51257">
    <property type="entry name" value="PROKAR_LIPOPROTEIN"/>
    <property type="match status" value="1"/>
</dbReference>
<keyword evidence="8" id="KW-0408">Iron</keyword>
<dbReference type="Pfam" id="PF07715">
    <property type="entry name" value="Plug"/>
    <property type="match status" value="1"/>
</dbReference>
<evidence type="ECO:0000256" key="12">
    <source>
        <dbReference type="ARBA" id="ARBA00023170"/>
    </source>
</evidence>
<keyword evidence="3 14" id="KW-0813">Transport</keyword>
<evidence type="ECO:0000313" key="19">
    <source>
        <dbReference type="EMBL" id="MBB5193678.1"/>
    </source>
</evidence>
<evidence type="ECO:0000259" key="17">
    <source>
        <dbReference type="Pfam" id="PF00593"/>
    </source>
</evidence>
<evidence type="ECO:0000256" key="16">
    <source>
        <dbReference type="SAM" id="SignalP"/>
    </source>
</evidence>
<keyword evidence="20" id="KW-1185">Reference proteome</keyword>
<dbReference type="SUPFAM" id="SSF56935">
    <property type="entry name" value="Porins"/>
    <property type="match status" value="1"/>
</dbReference>
<feature type="signal peptide" evidence="16">
    <location>
        <begin position="1"/>
        <end position="23"/>
    </location>
</feature>
<accession>A0A840RMC8</accession>
<dbReference type="InterPro" id="IPR037066">
    <property type="entry name" value="Plug_dom_sf"/>
</dbReference>